<gene>
    <name evidence="3" type="ORF">FD37_GL001763</name>
</gene>
<dbReference type="EMBL" id="AZFC01000001">
    <property type="protein sequence ID" value="KRL50640.1"/>
    <property type="molecule type" value="Genomic_DNA"/>
</dbReference>
<dbReference type="Gene3D" id="1.10.1660.10">
    <property type="match status" value="1"/>
</dbReference>
<dbReference type="PROSITE" id="PS00552">
    <property type="entry name" value="HTH_MERR_1"/>
    <property type="match status" value="1"/>
</dbReference>
<dbReference type="PANTHER" id="PTHR30204">
    <property type="entry name" value="REDOX-CYCLING DRUG-SENSING TRANSCRIPTIONAL ACTIVATOR SOXR"/>
    <property type="match status" value="1"/>
</dbReference>
<organism evidence="3 4">
    <name type="scientific">Levilactobacillus spicheri DSM 15429</name>
    <dbReference type="NCBI Taxonomy" id="1423805"/>
    <lineage>
        <taxon>Bacteria</taxon>
        <taxon>Bacillati</taxon>
        <taxon>Bacillota</taxon>
        <taxon>Bacilli</taxon>
        <taxon>Lactobacillales</taxon>
        <taxon>Lactobacillaceae</taxon>
        <taxon>Levilactobacillus</taxon>
    </lineage>
</organism>
<evidence type="ECO:0000256" key="1">
    <source>
        <dbReference type="ARBA" id="ARBA00023125"/>
    </source>
</evidence>
<dbReference type="SUPFAM" id="SSF46955">
    <property type="entry name" value="Putative DNA-binding domain"/>
    <property type="match status" value="1"/>
</dbReference>
<dbReference type="Pfam" id="PF13411">
    <property type="entry name" value="MerR_1"/>
    <property type="match status" value="1"/>
</dbReference>
<dbReference type="GO" id="GO:0003677">
    <property type="term" value="F:DNA binding"/>
    <property type="evidence" value="ECO:0007669"/>
    <property type="project" value="UniProtKB-KW"/>
</dbReference>
<name>A0A0R1R010_9LACO</name>
<feature type="domain" description="HTH merR-type" evidence="2">
    <location>
        <begin position="10"/>
        <end position="79"/>
    </location>
</feature>
<dbReference type="PRINTS" id="PR00040">
    <property type="entry name" value="HTHMERR"/>
</dbReference>
<comment type="caution">
    <text evidence="3">The sequence shown here is derived from an EMBL/GenBank/DDBJ whole genome shotgun (WGS) entry which is preliminary data.</text>
</comment>
<dbReference type="PANTHER" id="PTHR30204:SF83">
    <property type="entry name" value="TRANSCRIPTIONAL REGULATOR, MERR FAMILY"/>
    <property type="match status" value="1"/>
</dbReference>
<protein>
    <submittedName>
        <fullName evidence="3">Transcription regulator</fullName>
    </submittedName>
</protein>
<dbReference type="InterPro" id="IPR000551">
    <property type="entry name" value="MerR-type_HTH_dom"/>
</dbReference>
<dbReference type="AlphaFoldDB" id="A0A0R1R010"/>
<dbReference type="InterPro" id="IPR047057">
    <property type="entry name" value="MerR_fam"/>
</dbReference>
<accession>A0A0R1R010</accession>
<proteinExistence type="predicted"/>
<dbReference type="CDD" id="cd01109">
    <property type="entry name" value="HTH_YyaN"/>
    <property type="match status" value="1"/>
</dbReference>
<keyword evidence="1" id="KW-0238">DNA-binding</keyword>
<evidence type="ECO:0000313" key="3">
    <source>
        <dbReference type="EMBL" id="KRL50640.1"/>
    </source>
</evidence>
<evidence type="ECO:0000313" key="4">
    <source>
        <dbReference type="Proteomes" id="UP000051835"/>
    </source>
</evidence>
<dbReference type="SMART" id="SM00422">
    <property type="entry name" value="HTH_MERR"/>
    <property type="match status" value="1"/>
</dbReference>
<dbReference type="GO" id="GO:0003700">
    <property type="term" value="F:DNA-binding transcription factor activity"/>
    <property type="evidence" value="ECO:0007669"/>
    <property type="project" value="InterPro"/>
</dbReference>
<sequence length="158" mass="18122">MIRLGGKLMAYSIGQVAEKTGLSAYTLRYYDHEGLMPFVQRNPAGRREFSEHDLDMVDLITCLKATGMTLKDIRHFVEIAMEGDRTLNERLALFRKQRDQVDQQIAQLQAYRRKVDYKVRYFEACCEAGTEAAVTGDCDLPDMPIYIDDALRVKPAHK</sequence>
<dbReference type="PROSITE" id="PS50937">
    <property type="entry name" value="HTH_MERR_2"/>
    <property type="match status" value="1"/>
</dbReference>
<evidence type="ECO:0000259" key="2">
    <source>
        <dbReference type="PROSITE" id="PS50937"/>
    </source>
</evidence>
<dbReference type="InterPro" id="IPR009061">
    <property type="entry name" value="DNA-bd_dom_put_sf"/>
</dbReference>
<dbReference type="Proteomes" id="UP000051835">
    <property type="component" value="Unassembled WGS sequence"/>
</dbReference>
<reference evidence="3 4" key="1">
    <citation type="journal article" date="2015" name="Genome Announc.">
        <title>Expanding the biotechnology potential of lactobacilli through comparative genomics of 213 strains and associated genera.</title>
        <authorList>
            <person name="Sun Z."/>
            <person name="Harris H.M."/>
            <person name="McCann A."/>
            <person name="Guo C."/>
            <person name="Argimon S."/>
            <person name="Zhang W."/>
            <person name="Yang X."/>
            <person name="Jeffery I.B."/>
            <person name="Cooney J.C."/>
            <person name="Kagawa T.F."/>
            <person name="Liu W."/>
            <person name="Song Y."/>
            <person name="Salvetti E."/>
            <person name="Wrobel A."/>
            <person name="Rasinkangas P."/>
            <person name="Parkhill J."/>
            <person name="Rea M.C."/>
            <person name="O'Sullivan O."/>
            <person name="Ritari J."/>
            <person name="Douillard F.P."/>
            <person name="Paul Ross R."/>
            <person name="Yang R."/>
            <person name="Briner A.E."/>
            <person name="Felis G.E."/>
            <person name="de Vos W.M."/>
            <person name="Barrangou R."/>
            <person name="Klaenhammer T.R."/>
            <person name="Caufield P.W."/>
            <person name="Cui Y."/>
            <person name="Zhang H."/>
            <person name="O'Toole P.W."/>
        </authorList>
    </citation>
    <scope>NUCLEOTIDE SEQUENCE [LARGE SCALE GENOMIC DNA]</scope>
    <source>
        <strain evidence="3 4">DSM 15429</strain>
    </source>
</reference>
<dbReference type="PATRIC" id="fig|1423805.4.peg.1804"/>